<dbReference type="Pfam" id="PF04020">
    <property type="entry name" value="Phage_holin_4_2"/>
    <property type="match status" value="1"/>
</dbReference>
<comment type="caution">
    <text evidence="2">The sequence shown here is derived from an EMBL/GenBank/DDBJ whole genome shotgun (WGS) entry which is preliminary data.</text>
</comment>
<feature type="transmembrane region" description="Helical" evidence="1">
    <location>
        <begin position="89"/>
        <end position="112"/>
    </location>
</feature>
<sequence>MFRLIPKLIAAVAANTLGLYLAGRFITGVIIPTDLKQLLIAAGVLTAINVLAKPILKLVLSPIIIITLGLGLIVVNAITLYILDYLMVSVTIPVLLPLVYATLLVSVINYIVRKI</sequence>
<reference evidence="2 3" key="1">
    <citation type="journal article" date="2016" name="Nat. Commun.">
        <title>Thousands of microbial genomes shed light on interconnected biogeochemical processes in an aquifer system.</title>
        <authorList>
            <person name="Anantharaman K."/>
            <person name="Brown C.T."/>
            <person name="Hug L.A."/>
            <person name="Sharon I."/>
            <person name="Castelle C.J."/>
            <person name="Probst A.J."/>
            <person name="Thomas B.C."/>
            <person name="Singh A."/>
            <person name="Wilkins M.J."/>
            <person name="Karaoz U."/>
            <person name="Brodie E.L."/>
            <person name="Williams K.H."/>
            <person name="Hubbard S.S."/>
            <person name="Banfield J.F."/>
        </authorList>
    </citation>
    <scope>NUCLEOTIDE SEQUENCE [LARGE SCALE GENOMIC DNA]</scope>
</reference>
<gene>
    <name evidence="2" type="ORF">A3B23_00220</name>
</gene>
<evidence type="ECO:0000256" key="1">
    <source>
        <dbReference type="SAM" id="Phobius"/>
    </source>
</evidence>
<dbReference type="STRING" id="1797690.A3B23_00220"/>
<feature type="transmembrane region" description="Helical" evidence="1">
    <location>
        <begin position="63"/>
        <end position="83"/>
    </location>
</feature>
<accession>A0A1G1Z6R5</accession>
<dbReference type="AlphaFoldDB" id="A0A1G1Z6R5"/>
<dbReference type="PANTHER" id="PTHR37309">
    <property type="entry name" value="SLR0284 PROTEIN"/>
    <property type="match status" value="1"/>
</dbReference>
<dbReference type="InterPro" id="IPR007165">
    <property type="entry name" value="Phage_holin_4_2"/>
</dbReference>
<proteinExistence type="predicted"/>
<organism evidence="2 3">
    <name type="scientific">Candidatus Colwellbacteria bacterium RIFCSPLOWO2_01_FULL_48_10</name>
    <dbReference type="NCBI Taxonomy" id="1797690"/>
    <lineage>
        <taxon>Bacteria</taxon>
        <taxon>Candidatus Colwelliibacteriota</taxon>
    </lineage>
</organism>
<feature type="transmembrane region" description="Helical" evidence="1">
    <location>
        <begin position="37"/>
        <end position="56"/>
    </location>
</feature>
<keyword evidence="1" id="KW-0472">Membrane</keyword>
<dbReference type="PANTHER" id="PTHR37309:SF1">
    <property type="entry name" value="SLR0284 PROTEIN"/>
    <property type="match status" value="1"/>
</dbReference>
<protein>
    <recommendedName>
        <fullName evidence="4">Phage holin family protein</fullName>
    </recommendedName>
</protein>
<evidence type="ECO:0000313" key="3">
    <source>
        <dbReference type="Proteomes" id="UP000178744"/>
    </source>
</evidence>
<evidence type="ECO:0000313" key="2">
    <source>
        <dbReference type="EMBL" id="OGY60315.1"/>
    </source>
</evidence>
<dbReference type="Proteomes" id="UP000178744">
    <property type="component" value="Unassembled WGS sequence"/>
</dbReference>
<dbReference type="EMBL" id="MHIY01000003">
    <property type="protein sequence ID" value="OGY60315.1"/>
    <property type="molecule type" value="Genomic_DNA"/>
</dbReference>
<keyword evidence="1" id="KW-0812">Transmembrane</keyword>
<evidence type="ECO:0008006" key="4">
    <source>
        <dbReference type="Google" id="ProtNLM"/>
    </source>
</evidence>
<keyword evidence="1" id="KW-1133">Transmembrane helix</keyword>
<name>A0A1G1Z6R5_9BACT</name>